<name>A0AA39W2G8_ACESA</name>
<keyword evidence="3" id="KW-1185">Reference proteome</keyword>
<organism evidence="2 3">
    <name type="scientific">Acer saccharum</name>
    <name type="common">Sugar maple</name>
    <dbReference type="NCBI Taxonomy" id="4024"/>
    <lineage>
        <taxon>Eukaryota</taxon>
        <taxon>Viridiplantae</taxon>
        <taxon>Streptophyta</taxon>
        <taxon>Embryophyta</taxon>
        <taxon>Tracheophyta</taxon>
        <taxon>Spermatophyta</taxon>
        <taxon>Magnoliopsida</taxon>
        <taxon>eudicotyledons</taxon>
        <taxon>Gunneridae</taxon>
        <taxon>Pentapetalae</taxon>
        <taxon>rosids</taxon>
        <taxon>malvids</taxon>
        <taxon>Sapindales</taxon>
        <taxon>Sapindaceae</taxon>
        <taxon>Hippocastanoideae</taxon>
        <taxon>Acereae</taxon>
        <taxon>Acer</taxon>
    </lineage>
</organism>
<feature type="compositionally biased region" description="Low complexity" evidence="1">
    <location>
        <begin position="99"/>
        <end position="110"/>
    </location>
</feature>
<sequence length="173" mass="18810">MVHPMMTRSRDVTRKPLVPYTGLSTQHPLPTCLHTVIQNLDVEPTCYTEASKFPHWQAAMLDEFNALLKQHSWSLVLASEAAILKRRHEEQPVTPDPPLTTDLPAMPTAPQSAVRAESSADSEQTLSGNDGRAKADAHYQGMMGEQKPMFEPEAGAIARAGARVGAIANGGEE</sequence>
<dbReference type="Proteomes" id="UP001168877">
    <property type="component" value="Unassembled WGS sequence"/>
</dbReference>
<evidence type="ECO:0000313" key="3">
    <source>
        <dbReference type="Proteomes" id="UP001168877"/>
    </source>
</evidence>
<evidence type="ECO:0000256" key="1">
    <source>
        <dbReference type="SAM" id="MobiDB-lite"/>
    </source>
</evidence>
<reference evidence="2" key="2">
    <citation type="submission" date="2023-06" db="EMBL/GenBank/DDBJ databases">
        <authorList>
            <person name="Swenson N.G."/>
            <person name="Wegrzyn J.L."/>
            <person name="Mcevoy S.L."/>
        </authorList>
    </citation>
    <scope>NUCLEOTIDE SEQUENCE</scope>
    <source>
        <strain evidence="2">NS2018</strain>
        <tissue evidence="2">Leaf</tissue>
    </source>
</reference>
<dbReference type="EMBL" id="JAUESC010000001">
    <property type="protein sequence ID" value="KAK0607404.1"/>
    <property type="molecule type" value="Genomic_DNA"/>
</dbReference>
<feature type="compositionally biased region" description="Polar residues" evidence="1">
    <location>
        <begin position="119"/>
        <end position="128"/>
    </location>
</feature>
<proteinExistence type="predicted"/>
<protein>
    <submittedName>
        <fullName evidence="2">Uncharacterized protein</fullName>
    </submittedName>
</protein>
<reference evidence="2" key="1">
    <citation type="journal article" date="2022" name="Plant J.">
        <title>Strategies of tolerance reflected in two North American maple genomes.</title>
        <authorList>
            <person name="McEvoy S.L."/>
            <person name="Sezen U.U."/>
            <person name="Trouern-Trend A."/>
            <person name="McMahon S.M."/>
            <person name="Schaberg P.G."/>
            <person name="Yang J."/>
            <person name="Wegrzyn J.L."/>
            <person name="Swenson N.G."/>
        </authorList>
    </citation>
    <scope>NUCLEOTIDE SEQUENCE</scope>
    <source>
        <strain evidence="2">NS2018</strain>
    </source>
</reference>
<dbReference type="AlphaFoldDB" id="A0AA39W2G8"/>
<feature type="region of interest" description="Disordered" evidence="1">
    <location>
        <begin position="88"/>
        <end position="138"/>
    </location>
</feature>
<accession>A0AA39W2G8</accession>
<comment type="caution">
    <text evidence="2">The sequence shown here is derived from an EMBL/GenBank/DDBJ whole genome shotgun (WGS) entry which is preliminary data.</text>
</comment>
<gene>
    <name evidence="2" type="ORF">LWI29_014365</name>
</gene>
<evidence type="ECO:0000313" key="2">
    <source>
        <dbReference type="EMBL" id="KAK0607404.1"/>
    </source>
</evidence>